<evidence type="ECO:0000313" key="8">
    <source>
        <dbReference type="Proteomes" id="UP000198535"/>
    </source>
</evidence>
<keyword evidence="3 6" id="KW-0812">Transmembrane</keyword>
<comment type="similarity">
    <text evidence="2">Belongs to the TspO/BZRP family.</text>
</comment>
<feature type="transmembrane region" description="Helical" evidence="6">
    <location>
        <begin position="135"/>
        <end position="156"/>
    </location>
</feature>
<evidence type="ECO:0000313" key="7">
    <source>
        <dbReference type="EMBL" id="SFM19469.1"/>
    </source>
</evidence>
<feature type="transmembrane region" description="Helical" evidence="6">
    <location>
        <begin position="82"/>
        <end position="102"/>
    </location>
</feature>
<evidence type="ECO:0000256" key="2">
    <source>
        <dbReference type="ARBA" id="ARBA00007524"/>
    </source>
</evidence>
<dbReference type="Gene3D" id="1.20.1260.100">
    <property type="entry name" value="TspO/MBR protein"/>
    <property type="match status" value="1"/>
</dbReference>
<dbReference type="FunFam" id="1.20.1260.100:FF:000001">
    <property type="entry name" value="translocator protein 2"/>
    <property type="match status" value="1"/>
</dbReference>
<keyword evidence="4 6" id="KW-1133">Transmembrane helix</keyword>
<dbReference type="PIRSF" id="PIRSF005859">
    <property type="entry name" value="PBR"/>
    <property type="match status" value="1"/>
</dbReference>
<comment type="subcellular location">
    <subcellularLocation>
        <location evidence="1">Membrane</location>
        <topology evidence="1">Multi-pass membrane protein</topology>
    </subcellularLocation>
</comment>
<dbReference type="InterPro" id="IPR004307">
    <property type="entry name" value="TspO_MBR"/>
</dbReference>
<dbReference type="AlphaFoldDB" id="A0A1I4NVG5"/>
<keyword evidence="5 6" id="KW-0472">Membrane</keyword>
<evidence type="ECO:0000256" key="1">
    <source>
        <dbReference type="ARBA" id="ARBA00004141"/>
    </source>
</evidence>
<evidence type="ECO:0000256" key="6">
    <source>
        <dbReference type="SAM" id="Phobius"/>
    </source>
</evidence>
<feature type="transmembrane region" description="Helical" evidence="6">
    <location>
        <begin position="12"/>
        <end position="30"/>
    </location>
</feature>
<accession>A0A1I4NVG5</accession>
<keyword evidence="8" id="KW-1185">Reference proteome</keyword>
<dbReference type="EMBL" id="FOUJ01000001">
    <property type="protein sequence ID" value="SFM19469.1"/>
    <property type="molecule type" value="Genomic_DNA"/>
</dbReference>
<name>A0A1I4NVG5_9EURY</name>
<evidence type="ECO:0000256" key="5">
    <source>
        <dbReference type="ARBA" id="ARBA00023136"/>
    </source>
</evidence>
<dbReference type="GO" id="GO:0033013">
    <property type="term" value="P:tetrapyrrole metabolic process"/>
    <property type="evidence" value="ECO:0007669"/>
    <property type="project" value="UniProtKB-ARBA"/>
</dbReference>
<gene>
    <name evidence="7" type="ORF">SAMN04488696_0285</name>
</gene>
<dbReference type="CDD" id="cd15904">
    <property type="entry name" value="TSPO_MBR"/>
    <property type="match status" value="1"/>
</dbReference>
<feature type="transmembrane region" description="Helical" evidence="6">
    <location>
        <begin position="50"/>
        <end position="70"/>
    </location>
</feature>
<protein>
    <submittedName>
        <fullName evidence="7">TspO and MBR related proteins</fullName>
    </submittedName>
</protein>
<dbReference type="PANTHER" id="PTHR10057">
    <property type="entry name" value="PERIPHERAL-TYPE BENZODIAZEPINE RECEPTOR"/>
    <property type="match status" value="1"/>
</dbReference>
<sequence>MNFEHIDWKKLISSVVLCQLTGILGGIFTYNSISSWYVSLEKPAIVPPGWSFSVVWPILYLLMGISLYLIWQKGWRSPGIKVAMYVFGIQLFLNFLWSLLFFGLRSPLMGFIDILALWVLILVNIVVFSRISRTAGLILVPYLLWVSFAAYLNYYLMILNA</sequence>
<reference evidence="8" key="1">
    <citation type="submission" date="2016-10" db="EMBL/GenBank/DDBJ databases">
        <authorList>
            <person name="Varghese N."/>
            <person name="Submissions S."/>
        </authorList>
    </citation>
    <scope>NUCLEOTIDE SEQUENCE [LARGE SCALE GENOMIC DNA]</scope>
    <source>
        <strain evidence="8">Mob M</strain>
    </source>
</reference>
<dbReference type="PANTHER" id="PTHR10057:SF0">
    <property type="entry name" value="TRANSLOCATOR PROTEIN"/>
    <property type="match status" value="1"/>
</dbReference>
<dbReference type="GO" id="GO:0016020">
    <property type="term" value="C:membrane"/>
    <property type="evidence" value="ECO:0007669"/>
    <property type="project" value="UniProtKB-SubCell"/>
</dbReference>
<dbReference type="RefSeq" id="WP_091932135.1">
    <property type="nucleotide sequence ID" value="NZ_FOUJ01000001.1"/>
</dbReference>
<organism evidence="7 8">
    <name type="scientific">Methanolobus profundi</name>
    <dbReference type="NCBI Taxonomy" id="487685"/>
    <lineage>
        <taxon>Archaea</taxon>
        <taxon>Methanobacteriati</taxon>
        <taxon>Methanobacteriota</taxon>
        <taxon>Stenosarchaea group</taxon>
        <taxon>Methanomicrobia</taxon>
        <taxon>Methanosarcinales</taxon>
        <taxon>Methanosarcinaceae</taxon>
        <taxon>Methanolobus</taxon>
    </lineage>
</organism>
<evidence type="ECO:0000256" key="4">
    <source>
        <dbReference type="ARBA" id="ARBA00022989"/>
    </source>
</evidence>
<evidence type="ECO:0000256" key="3">
    <source>
        <dbReference type="ARBA" id="ARBA00022692"/>
    </source>
</evidence>
<dbReference type="Pfam" id="PF03073">
    <property type="entry name" value="TspO_MBR"/>
    <property type="match status" value="1"/>
</dbReference>
<dbReference type="Proteomes" id="UP000198535">
    <property type="component" value="Unassembled WGS sequence"/>
</dbReference>
<dbReference type="InterPro" id="IPR038330">
    <property type="entry name" value="TspO/MBR-related_sf"/>
</dbReference>
<feature type="transmembrane region" description="Helical" evidence="6">
    <location>
        <begin position="108"/>
        <end position="128"/>
    </location>
</feature>
<dbReference type="OrthoDB" id="212929at2157"/>
<dbReference type="STRING" id="487685.SAMN04488696_0285"/>
<proteinExistence type="inferred from homology"/>